<reference evidence="4" key="1">
    <citation type="submission" date="2020-05" db="EMBL/GenBank/DDBJ databases">
        <authorList>
            <person name="Chiriac C."/>
            <person name="Salcher M."/>
            <person name="Ghai R."/>
            <person name="Kavagutti S V."/>
        </authorList>
    </citation>
    <scope>NUCLEOTIDE SEQUENCE</scope>
</reference>
<sequence length="174" mass="19920">MLLNSIKIGIVAGAFAFATFAVTDTVNPPPQDTVARNPERLDVATPPCLQMYNYIKAYADTFDIPLRFAFGIAHTETGYRGPMHWRYRPAQTSSAGAVGPMQVMVATARYINRDHVSKDRLCTDIQYNVRTSMKLLRRLYDRRHDWKVVFGEYNTGRPCINGYSHKVYNHKLTW</sequence>
<dbReference type="InterPro" id="IPR008258">
    <property type="entry name" value="Transglycosylase_SLT_dom_1"/>
</dbReference>
<dbReference type="EMBL" id="LR796859">
    <property type="protein sequence ID" value="CAB4170747.1"/>
    <property type="molecule type" value="Genomic_DNA"/>
</dbReference>
<organism evidence="4">
    <name type="scientific">uncultured Caudovirales phage</name>
    <dbReference type="NCBI Taxonomy" id="2100421"/>
    <lineage>
        <taxon>Viruses</taxon>
        <taxon>Duplodnaviria</taxon>
        <taxon>Heunggongvirae</taxon>
        <taxon>Uroviricota</taxon>
        <taxon>Caudoviricetes</taxon>
        <taxon>Peduoviridae</taxon>
        <taxon>Maltschvirus</taxon>
        <taxon>Maltschvirus maltsch</taxon>
    </lineage>
</organism>
<proteinExistence type="predicted"/>
<accession>A0A6J5S113</accession>
<feature type="domain" description="Transglycosylase SLT" evidence="1">
    <location>
        <begin position="54"/>
        <end position="169"/>
    </location>
</feature>
<dbReference type="CDD" id="cd00254">
    <property type="entry name" value="LT-like"/>
    <property type="match status" value="1"/>
</dbReference>
<dbReference type="EMBL" id="LR797270">
    <property type="protein sequence ID" value="CAB4198464.1"/>
    <property type="molecule type" value="Genomic_DNA"/>
</dbReference>
<evidence type="ECO:0000313" key="2">
    <source>
        <dbReference type="EMBL" id="CAB4154698.1"/>
    </source>
</evidence>
<evidence type="ECO:0000313" key="3">
    <source>
        <dbReference type="EMBL" id="CAB4170747.1"/>
    </source>
</evidence>
<name>A0A6J5S113_9CAUD</name>
<evidence type="ECO:0000313" key="4">
    <source>
        <dbReference type="EMBL" id="CAB4198464.1"/>
    </source>
</evidence>
<dbReference type="SUPFAM" id="SSF53955">
    <property type="entry name" value="Lysozyme-like"/>
    <property type="match status" value="1"/>
</dbReference>
<gene>
    <name evidence="4" type="ORF">UFOVP1307_102</name>
    <name evidence="2" type="ORF">UFOVP651_21</name>
    <name evidence="3" type="ORF">UFOVP902_100</name>
</gene>
<protein>
    <submittedName>
        <fullName evidence="4">LT_GEWL domain containing protein</fullName>
    </submittedName>
</protein>
<dbReference type="EMBL" id="LR796625">
    <property type="protein sequence ID" value="CAB4154698.1"/>
    <property type="molecule type" value="Genomic_DNA"/>
</dbReference>
<evidence type="ECO:0000259" key="1">
    <source>
        <dbReference type="Pfam" id="PF01464"/>
    </source>
</evidence>
<dbReference type="Pfam" id="PF01464">
    <property type="entry name" value="SLT"/>
    <property type="match status" value="1"/>
</dbReference>
<dbReference type="InterPro" id="IPR023346">
    <property type="entry name" value="Lysozyme-like_dom_sf"/>
</dbReference>
<dbReference type="Gene3D" id="1.10.530.10">
    <property type="match status" value="1"/>
</dbReference>